<organism evidence="4 5">
    <name type="scientific">Babesia microti (strain RI)</name>
    <dbReference type="NCBI Taxonomy" id="1133968"/>
    <lineage>
        <taxon>Eukaryota</taxon>
        <taxon>Sar</taxon>
        <taxon>Alveolata</taxon>
        <taxon>Apicomplexa</taxon>
        <taxon>Aconoidasida</taxon>
        <taxon>Piroplasmida</taxon>
        <taxon>Babesiidae</taxon>
        <taxon>Babesia</taxon>
    </lineage>
</organism>
<dbReference type="GO" id="GO:0003682">
    <property type="term" value="F:chromatin binding"/>
    <property type="evidence" value="ECO:0007669"/>
    <property type="project" value="InterPro"/>
</dbReference>
<feature type="region of interest" description="Disordered" evidence="2">
    <location>
        <begin position="68"/>
        <end position="93"/>
    </location>
</feature>
<accession>A0A1N6LY78</accession>
<dbReference type="AlphaFoldDB" id="A0A1N6LY78"/>
<dbReference type="GO" id="GO:0010468">
    <property type="term" value="P:regulation of gene expression"/>
    <property type="evidence" value="ECO:0007669"/>
    <property type="project" value="TreeGrafter"/>
</dbReference>
<evidence type="ECO:0000256" key="2">
    <source>
        <dbReference type="SAM" id="MobiDB-lite"/>
    </source>
</evidence>
<comment type="similarity">
    <text evidence="1">Belongs to the NKAP family.</text>
</comment>
<evidence type="ECO:0000259" key="3">
    <source>
        <dbReference type="Pfam" id="PF06047"/>
    </source>
</evidence>
<evidence type="ECO:0000313" key="5">
    <source>
        <dbReference type="Proteomes" id="UP000002899"/>
    </source>
</evidence>
<reference evidence="4 5" key="2">
    <citation type="journal article" date="2013" name="PLoS ONE">
        <title>Whole genome mapping and re-organization of the nuclear and mitochondrial genomes of Babesia microti isolates.</title>
        <authorList>
            <person name="Cornillot E."/>
            <person name="Dassouli A."/>
            <person name="Garg A."/>
            <person name="Pachikara N."/>
            <person name="Randazzo S."/>
            <person name="Depoix D."/>
            <person name="Carcy B."/>
            <person name="Delbecq S."/>
            <person name="Frutos R."/>
            <person name="Silva J.C."/>
            <person name="Sutton R."/>
            <person name="Krause P.J."/>
            <person name="Mamoun C.B."/>
        </authorList>
    </citation>
    <scope>NUCLEOTIDE SEQUENCE [LARGE SCALE GENOMIC DNA]</scope>
    <source>
        <strain evidence="4 5">RI</strain>
    </source>
</reference>
<dbReference type="GO" id="GO:0005634">
    <property type="term" value="C:nucleus"/>
    <property type="evidence" value="ECO:0007669"/>
    <property type="project" value="TreeGrafter"/>
</dbReference>
<name>A0A1N6LY78_BABMR</name>
<protein>
    <submittedName>
        <fullName evidence="4">UPF0396 protein</fullName>
    </submittedName>
</protein>
<dbReference type="RefSeq" id="XP_021337891.1">
    <property type="nucleotide sequence ID" value="XM_021482717.1"/>
</dbReference>
<gene>
    <name evidence="4" type="ORF">BmR1_04g08750</name>
</gene>
<feature type="compositionally biased region" description="Basic and acidic residues" evidence="2">
    <location>
        <begin position="113"/>
        <end position="136"/>
    </location>
</feature>
<keyword evidence="5" id="KW-1185">Reference proteome</keyword>
<dbReference type="GeneID" id="24426381"/>
<evidence type="ECO:0000256" key="1">
    <source>
        <dbReference type="ARBA" id="ARBA00009313"/>
    </source>
</evidence>
<dbReference type="InterPro" id="IPR009269">
    <property type="entry name" value="NKAP_C"/>
</dbReference>
<proteinExistence type="inferred from homology"/>
<dbReference type="OrthoDB" id="273141at2759"/>
<dbReference type="KEGG" id="bmic:BmR1_04g08750"/>
<dbReference type="EMBL" id="LN871599">
    <property type="protein sequence ID" value="SIO73836.1"/>
    <property type="molecule type" value="Genomic_DNA"/>
</dbReference>
<evidence type="ECO:0000313" key="4">
    <source>
        <dbReference type="EMBL" id="SIO73836.1"/>
    </source>
</evidence>
<dbReference type="PANTHER" id="PTHR13087">
    <property type="entry name" value="NF-KAPPA B ACTIVATING PROTEIN"/>
    <property type="match status" value="1"/>
</dbReference>
<dbReference type="VEuPathDB" id="PiroplasmaDB:BmR1_04g08750"/>
<dbReference type="Pfam" id="PF06047">
    <property type="entry name" value="Nkap_C"/>
    <property type="match status" value="1"/>
</dbReference>
<dbReference type="PANTHER" id="PTHR13087:SF0">
    <property type="entry name" value="NFKB ACTIVATING PROTEIN LIKE"/>
    <property type="match status" value="1"/>
</dbReference>
<dbReference type="InterPro" id="IPR040466">
    <property type="entry name" value="NKAP"/>
</dbReference>
<reference evidence="4 5" key="1">
    <citation type="journal article" date="2012" name="Nucleic Acids Res.">
        <title>Sequencing of the smallest Apicomplexan genome from the human pathogen Babesia microti.</title>
        <authorList>
            <person name="Cornillot E."/>
            <person name="Hadj-Kaddour K."/>
            <person name="Dassouli A."/>
            <person name="Noel B."/>
            <person name="Ranwez V."/>
            <person name="Vacherie B."/>
            <person name="Augagneur Y."/>
            <person name="Bres V."/>
            <person name="Duclos A."/>
            <person name="Randazzo S."/>
            <person name="Carcy B."/>
            <person name="Debierre-Grockiego F."/>
            <person name="Delbecq S."/>
            <person name="Moubri-Menage K."/>
            <person name="Shams-Eldin H."/>
            <person name="Usmani-Brown S."/>
            <person name="Bringaud F."/>
            <person name="Wincker P."/>
            <person name="Vivares C.P."/>
            <person name="Schwarz R.T."/>
            <person name="Schetters T.P."/>
            <person name="Krause P.J."/>
            <person name="Gorenflot A."/>
            <person name="Berry V."/>
            <person name="Barbe V."/>
            <person name="Ben Mamoun C."/>
        </authorList>
    </citation>
    <scope>NUCLEOTIDE SEQUENCE [LARGE SCALE GENOMIC DNA]</scope>
    <source>
        <strain evidence="4 5">RI</strain>
    </source>
</reference>
<sequence length="267" mass="30837">MGRLSVPIPFGRKNVSKSEWNDFIEWQKYRNEERMRFELMESDLYISSRELSPETWESVLNELSSSSNLVSIEESPTSVNNEEDKIHSGNINNNISGLDFDSIEYKRHKCNKSEYKSKSDNKDKGLASDNDDKNYSDSDEDYGPMPMAVHETAINKSINDEPQIAEGKSRTLTQYALNDNRISRKAAGMTPEEVEKYESLGYVMSGSSHWRMNQAKLLKEKEHYSVEDQRSKAILNPEERANKEVELINNLKEMLKKQNDIMDKSNM</sequence>
<dbReference type="Proteomes" id="UP000002899">
    <property type="component" value="Chromosome IV"/>
</dbReference>
<feature type="region of interest" description="Disordered" evidence="2">
    <location>
        <begin position="113"/>
        <end position="145"/>
    </location>
</feature>
<reference evidence="4 5" key="3">
    <citation type="journal article" date="2016" name="Sci. Rep.">
        <title>Genome-wide diversity and gene expression profiling of Babesia microti isolates identify polymorphic genes that mediate host-pathogen interactions.</title>
        <authorList>
            <person name="Silva J.C."/>
            <person name="Cornillot E."/>
            <person name="McCracken C."/>
            <person name="Usmani-Brown S."/>
            <person name="Dwivedi A."/>
            <person name="Ifeonu O.O."/>
            <person name="Crabtree J."/>
            <person name="Gotia H.T."/>
            <person name="Virji A.Z."/>
            <person name="Reynes C."/>
            <person name="Colinge J."/>
            <person name="Kumar V."/>
            <person name="Lawres L."/>
            <person name="Pazzi J.E."/>
            <person name="Pablo J.V."/>
            <person name="Hung C."/>
            <person name="Brancato J."/>
            <person name="Kumari P."/>
            <person name="Orvis J."/>
            <person name="Tretina K."/>
            <person name="Chibucos M."/>
            <person name="Ott S."/>
            <person name="Sadzewicz L."/>
            <person name="Sengamalay N."/>
            <person name="Shetty A.C."/>
            <person name="Su Q."/>
            <person name="Tallon L."/>
            <person name="Fraser C.M."/>
            <person name="Frutos R."/>
            <person name="Molina D.M."/>
            <person name="Krause P.J."/>
            <person name="Ben Mamoun C."/>
        </authorList>
    </citation>
    <scope>NUCLEOTIDE SEQUENCE [LARGE SCALE GENOMIC DNA]</scope>
    <source>
        <strain evidence="4 5">RI</strain>
    </source>
</reference>
<feature type="domain" description="NF-kappa-B-activating protein C-terminal" evidence="3">
    <location>
        <begin position="163"/>
        <end position="256"/>
    </location>
</feature>